<dbReference type="InterPro" id="IPR001375">
    <property type="entry name" value="Peptidase_S9_cat"/>
</dbReference>
<feature type="compositionally biased region" description="Polar residues" evidence="1">
    <location>
        <begin position="95"/>
        <end position="116"/>
    </location>
</feature>
<evidence type="ECO:0000313" key="5">
    <source>
        <dbReference type="Proteomes" id="UP001530293"/>
    </source>
</evidence>
<feature type="region of interest" description="Disordered" evidence="1">
    <location>
        <begin position="61"/>
        <end position="133"/>
    </location>
</feature>
<name>A0ABD3LXQ3_9STRA</name>
<dbReference type="Gene3D" id="3.40.50.1820">
    <property type="entry name" value="alpha/beta hydrolase"/>
    <property type="match status" value="1"/>
</dbReference>
<dbReference type="Gene3D" id="2.140.10.30">
    <property type="entry name" value="Dipeptidylpeptidase IV, N-terminal domain"/>
    <property type="match status" value="2"/>
</dbReference>
<feature type="domain" description="Dipeptidylpeptidase IV N-terminal" evidence="3">
    <location>
        <begin position="170"/>
        <end position="351"/>
    </location>
</feature>
<proteinExistence type="predicted"/>
<evidence type="ECO:0000313" key="4">
    <source>
        <dbReference type="EMBL" id="KAL3756182.1"/>
    </source>
</evidence>
<feature type="domain" description="Dipeptidylpeptidase IV N-terminal" evidence="3">
    <location>
        <begin position="386"/>
        <end position="583"/>
    </location>
</feature>
<dbReference type="Proteomes" id="UP001530293">
    <property type="component" value="Unassembled WGS sequence"/>
</dbReference>
<dbReference type="InterPro" id="IPR002469">
    <property type="entry name" value="Peptidase_S9B_N"/>
</dbReference>
<feature type="domain" description="Peptidase S9 prolyl oligopeptidase catalytic" evidence="2">
    <location>
        <begin position="677"/>
        <end position="873"/>
    </location>
</feature>
<accession>A0ABD3LXQ3</accession>
<dbReference type="EMBL" id="JALLBG020000312">
    <property type="protein sequence ID" value="KAL3756182.1"/>
    <property type="molecule type" value="Genomic_DNA"/>
</dbReference>
<evidence type="ECO:0000256" key="1">
    <source>
        <dbReference type="SAM" id="MobiDB-lite"/>
    </source>
</evidence>
<dbReference type="PANTHER" id="PTHR11731:SF193">
    <property type="entry name" value="DIPEPTIDYL PEPTIDASE 9"/>
    <property type="match status" value="1"/>
</dbReference>
<protein>
    <submittedName>
        <fullName evidence="4">Uncharacterized protein</fullName>
    </submittedName>
</protein>
<organism evidence="4 5">
    <name type="scientific">Discostella pseudostelligera</name>
    <dbReference type="NCBI Taxonomy" id="259834"/>
    <lineage>
        <taxon>Eukaryota</taxon>
        <taxon>Sar</taxon>
        <taxon>Stramenopiles</taxon>
        <taxon>Ochrophyta</taxon>
        <taxon>Bacillariophyta</taxon>
        <taxon>Coscinodiscophyceae</taxon>
        <taxon>Thalassiosirophycidae</taxon>
        <taxon>Stephanodiscales</taxon>
        <taxon>Stephanodiscaceae</taxon>
        <taxon>Discostella</taxon>
    </lineage>
</organism>
<dbReference type="SUPFAM" id="SSF53474">
    <property type="entry name" value="alpha/beta-Hydrolases"/>
    <property type="match status" value="1"/>
</dbReference>
<feature type="compositionally biased region" description="Low complexity" evidence="1">
    <location>
        <begin position="339"/>
        <end position="361"/>
    </location>
</feature>
<feature type="compositionally biased region" description="Low complexity" evidence="1">
    <location>
        <begin position="62"/>
        <end position="78"/>
    </location>
</feature>
<evidence type="ECO:0000259" key="3">
    <source>
        <dbReference type="Pfam" id="PF00930"/>
    </source>
</evidence>
<keyword evidence="5" id="KW-1185">Reference proteome</keyword>
<reference evidence="4 5" key="1">
    <citation type="submission" date="2024-10" db="EMBL/GenBank/DDBJ databases">
        <title>Updated reference genomes for cyclostephanoid diatoms.</title>
        <authorList>
            <person name="Roberts W.R."/>
            <person name="Alverson A.J."/>
        </authorList>
    </citation>
    <scope>NUCLEOTIDE SEQUENCE [LARGE SCALE GENOMIC DNA]</scope>
    <source>
        <strain evidence="4 5">AJA232-27</strain>
    </source>
</reference>
<dbReference type="AlphaFoldDB" id="A0ABD3LXQ3"/>
<comment type="caution">
    <text evidence="4">The sequence shown here is derived from an EMBL/GenBank/DDBJ whole genome shotgun (WGS) entry which is preliminary data.</text>
</comment>
<gene>
    <name evidence="4" type="ORF">ACHAWU_007133</name>
</gene>
<dbReference type="InterPro" id="IPR050278">
    <property type="entry name" value="Serine_Prot_S9B/DPPIV"/>
</dbReference>
<feature type="region of interest" description="Disordered" evidence="1">
    <location>
        <begin position="339"/>
        <end position="384"/>
    </location>
</feature>
<evidence type="ECO:0000259" key="2">
    <source>
        <dbReference type="Pfam" id="PF00326"/>
    </source>
</evidence>
<dbReference type="Pfam" id="PF00326">
    <property type="entry name" value="Peptidase_S9"/>
    <property type="match status" value="1"/>
</dbReference>
<dbReference type="InterPro" id="IPR029058">
    <property type="entry name" value="AB_hydrolase_fold"/>
</dbReference>
<dbReference type="PANTHER" id="PTHR11731">
    <property type="entry name" value="PROTEASE FAMILY S9B,C DIPEPTIDYL-PEPTIDASE IV-RELATED"/>
    <property type="match status" value="1"/>
</dbReference>
<dbReference type="Pfam" id="PF00930">
    <property type="entry name" value="DPPIV_N"/>
    <property type="match status" value="2"/>
</dbReference>
<feature type="region of interest" description="Disordered" evidence="1">
    <location>
        <begin position="1"/>
        <end position="25"/>
    </location>
</feature>
<sequence>DVHKNCRAETMASETSTPPPTNNDTLTLDIESIFVGKQFRSESFSQPRWWASGSCYTALVKSGSSSNTPPGTTTTTTTGGQGGKVEVLPPGVLENATNSSTTDVHGIISSSRNYGTSKDKISSSSSSSSSQRDLVWHDVSTNSTKIYVSSDLLIPPGHDTPLTIDDYTLSSDKSRLLIFTNSRKVWRRKTRGDYWVLDITARDLRQLGGKNTKPSSLMFATFSPCGNMVAYVMMNNLYVQDVHTFQITALTRDGSNDIVNGTFDWVYEEEFRLRKGFRWAPDSKSIAFWQMDQSGVRVVNLINNTDYLYPQLIPIPYPKAGEQNPSCRIGVVAVEGGRSSLESGGSKSSTDSTAATAIATASRRRANNRYSGGDEDTDHEDSSVPQITWIHVPGDPRHHYIASLDWIPDSNELVFQRLNRLQNTVHVVIAEPSTGNIRIAWTDRDEAWIDLQSAAWYGEESSGIRFLQGGQQFLWLSDRNGWRQLFLVNINGNCSQLTPPTFDVIEIAGVDEGGRFAYYIASPGDPLRRYLYRTTLNVAEGNDARSIPPQERITPPDLPGTHSYRFSRDGQYAIHVYSTFSTPEKTDIVRLPDHQTVAVLADNNDLRQRLLKGNLPQPEFIRVAIEDGDVELDAYIINPPSLDRKRKYPVLFHVYGEPAMQVVRDVWGGRTSLWHMMLAQQGYVVISVDNRGTPSPRGRDWRKCIYRKIGIHAPADQAAAARGLLKSRPYLDPERVAIWGWSGGGSMSLNAIFRYPDLYHTAMSVAPVPNQRVYDTIYQERYMGLPSDNVEGYRDGSPITHARNLVGNLLLVHGTGDDNCHYAGTEALINELIQHNKQFSMMSYPNRSHSISEGSNTTRHLFSLLTDFLQKNVPKDPRD</sequence>
<feature type="non-terminal residue" evidence="4">
    <location>
        <position position="1"/>
    </location>
</feature>
<dbReference type="SUPFAM" id="SSF82171">
    <property type="entry name" value="DPP6 N-terminal domain-like"/>
    <property type="match status" value="1"/>
</dbReference>